<feature type="region of interest" description="Disordered" evidence="3">
    <location>
        <begin position="284"/>
        <end position="344"/>
    </location>
</feature>
<dbReference type="EMBL" id="CAXAMN010025528">
    <property type="protein sequence ID" value="CAK9095827.1"/>
    <property type="molecule type" value="Genomic_DNA"/>
</dbReference>
<dbReference type="CDD" id="cd05195">
    <property type="entry name" value="enoyl_red"/>
    <property type="match status" value="1"/>
</dbReference>
<dbReference type="InterPro" id="IPR005645">
    <property type="entry name" value="FSH-like_dom"/>
</dbReference>
<sequence>MSHAKFVLTLKQATPSSMLSCPPSSGEDGLRPWRWAETGMVEDLGIEPLAGERFVPVKDGLECFGRILDAKERAVPLAVLDVHWPVFRHQTNVFAVDDPLLATIEAEIPAPSPDPLKQVLPGSALLSLALEVASQILGTETVQLQDGVVHSALAAELTAMKQSLGGQQDKGDSKEALHCTANFTAADLVQRPRFQENFSAAGYFYGPDFQDFVLDPAHLDIAMQLASLIHPLGMRGAPQSIRRLTAKARKDLHVIARTWTPHARGVIAVVEEYEGKSAVGAVGGSTDWSGPDFGKGRSNADELRGPSSSRPFLGHDARWSASQEWPRRVAGETATSRRAVGNTGDDLGESTRCVATVVTWGLYSKEKEEEPHEAVAMAVKARSLEDVTLGDGPTTDGRKRCQEEVRSLAAKCRCWVLCLEEEGCSFAEAAAEAAVEVGAMAVIGTASQCSELSLELGMDATARASCEPYVVEIDSSKAHKGAQCRLCERRSPGRGEVEIHSSFWALNFRAEAALSFVGPSEDGDVLVAVGAISANVGGTSLGLGGECYGTVTAIGEGVTDLAVGDVVIATPPDGMGSYLVADARVVTKAPESMSPEEAVAGTCAYATAWLALHWMARIRAGERVLIHSAAGGVGLAAVHLCKKVGCEVYATASTEEKRALLRQLGAQVFHSRKVADFEEGILEATDGEGVDVVLNSLSGKAIPASLNLLRDFGRFVEIGKRDQYEGTQMELTPFLKGISYHAAHFDVLMLKRPNECRRLLEEVWAELPNLPRLPTKTFGMAELKGALEYFAKGIHIGKVLVAVEDGVPVLPRRPQVVGPTGDIVTQSLRAAGTEEGGMIVHCVQCLEDVPENLHQAQMVVTTSRSVAAVLKELNPEAGCIVLPQWEPPSNLDEWLTLGGLIITSEDEPEGDLRGWLFSIVEEMAGPIEMDTTFEDAGLDSLSLISLARRLSSKVNKVITVADLSDNPTPRKLLESFTGGPLPEVPRPRVVCLHGFRSNGDALAAQMGPMISHLGMMEWVFLTSPRLGTGPAAPHISDGREWWGSGDFETGWQRNYEALTATLPNVRAVNAVGAVGFSQGGAVAALLDCSWRVLFSPVKVPGLRPQSSACLLTYDENEEYVEECSLDRPGGFVLPGFQWPQPQGRRCFTPW</sequence>
<evidence type="ECO:0000313" key="6">
    <source>
        <dbReference type="Proteomes" id="UP001642484"/>
    </source>
</evidence>
<dbReference type="SUPFAM" id="SSF53474">
    <property type="entry name" value="alpha/beta-Hydrolases"/>
    <property type="match status" value="1"/>
</dbReference>
<dbReference type="InterPro" id="IPR009081">
    <property type="entry name" value="PP-bd_ACP"/>
</dbReference>
<reference evidence="5 6" key="1">
    <citation type="submission" date="2024-02" db="EMBL/GenBank/DDBJ databases">
        <authorList>
            <person name="Chen Y."/>
            <person name="Shah S."/>
            <person name="Dougan E. K."/>
            <person name="Thang M."/>
            <person name="Chan C."/>
        </authorList>
    </citation>
    <scope>NUCLEOTIDE SEQUENCE [LARGE SCALE GENOMIC DNA]</scope>
</reference>
<keyword evidence="6" id="KW-1185">Reference proteome</keyword>
<accession>A0ABP0R9P0</accession>
<feature type="domain" description="Carrier" evidence="4">
    <location>
        <begin position="903"/>
        <end position="980"/>
    </location>
</feature>
<dbReference type="InterPro" id="IPR036291">
    <property type="entry name" value="NAD(P)-bd_dom_sf"/>
</dbReference>
<evidence type="ECO:0000256" key="3">
    <source>
        <dbReference type="SAM" id="MobiDB-lite"/>
    </source>
</evidence>
<protein>
    <recommendedName>
        <fullName evidence="4">Carrier domain-containing protein</fullName>
    </recommendedName>
</protein>
<keyword evidence="1" id="KW-0596">Phosphopantetheine</keyword>
<dbReference type="PROSITE" id="PS50075">
    <property type="entry name" value="CARRIER"/>
    <property type="match status" value="1"/>
</dbReference>
<dbReference type="SMART" id="SM00823">
    <property type="entry name" value="PKS_PP"/>
    <property type="match status" value="1"/>
</dbReference>
<dbReference type="PANTHER" id="PTHR43775:SF37">
    <property type="entry name" value="SI:DKEY-61P9.11"/>
    <property type="match status" value="1"/>
</dbReference>
<evidence type="ECO:0000259" key="4">
    <source>
        <dbReference type="PROSITE" id="PS50075"/>
    </source>
</evidence>
<organism evidence="5 6">
    <name type="scientific">Durusdinium trenchii</name>
    <dbReference type="NCBI Taxonomy" id="1381693"/>
    <lineage>
        <taxon>Eukaryota</taxon>
        <taxon>Sar</taxon>
        <taxon>Alveolata</taxon>
        <taxon>Dinophyceae</taxon>
        <taxon>Suessiales</taxon>
        <taxon>Symbiodiniaceae</taxon>
        <taxon>Durusdinium</taxon>
    </lineage>
</organism>
<dbReference type="SUPFAM" id="SSF47336">
    <property type="entry name" value="ACP-like"/>
    <property type="match status" value="1"/>
</dbReference>
<dbReference type="InterPro" id="IPR011032">
    <property type="entry name" value="GroES-like_sf"/>
</dbReference>
<dbReference type="InterPro" id="IPR013149">
    <property type="entry name" value="ADH-like_C"/>
</dbReference>
<dbReference type="SMART" id="SM00829">
    <property type="entry name" value="PKS_ER"/>
    <property type="match status" value="1"/>
</dbReference>
<dbReference type="Pfam" id="PF00107">
    <property type="entry name" value="ADH_zinc_N"/>
    <property type="match status" value="1"/>
</dbReference>
<dbReference type="Pfam" id="PF03959">
    <property type="entry name" value="FSH1"/>
    <property type="match status" value="1"/>
</dbReference>
<dbReference type="InterPro" id="IPR020843">
    <property type="entry name" value="ER"/>
</dbReference>
<dbReference type="SUPFAM" id="SSF50129">
    <property type="entry name" value="GroES-like"/>
    <property type="match status" value="1"/>
</dbReference>
<dbReference type="InterPro" id="IPR050091">
    <property type="entry name" value="PKS_NRPS_Biosynth_Enz"/>
</dbReference>
<dbReference type="Pfam" id="PF00550">
    <property type="entry name" value="PP-binding"/>
    <property type="match status" value="1"/>
</dbReference>
<dbReference type="InterPro" id="IPR036736">
    <property type="entry name" value="ACP-like_sf"/>
</dbReference>
<dbReference type="InterPro" id="IPR020806">
    <property type="entry name" value="PKS_PP-bd"/>
</dbReference>
<name>A0ABP0R9P0_9DINO</name>
<dbReference type="Gene3D" id="3.90.180.10">
    <property type="entry name" value="Medium-chain alcohol dehydrogenases, catalytic domain"/>
    <property type="match status" value="1"/>
</dbReference>
<proteinExistence type="predicted"/>
<evidence type="ECO:0000313" key="5">
    <source>
        <dbReference type="EMBL" id="CAK9095827.1"/>
    </source>
</evidence>
<dbReference type="PANTHER" id="PTHR43775">
    <property type="entry name" value="FATTY ACID SYNTHASE"/>
    <property type="match status" value="1"/>
</dbReference>
<dbReference type="Proteomes" id="UP001642484">
    <property type="component" value="Unassembled WGS sequence"/>
</dbReference>
<dbReference type="SUPFAM" id="SSF51735">
    <property type="entry name" value="NAD(P)-binding Rossmann-fold domains"/>
    <property type="match status" value="1"/>
</dbReference>
<evidence type="ECO:0000256" key="2">
    <source>
        <dbReference type="ARBA" id="ARBA00022553"/>
    </source>
</evidence>
<feature type="compositionally biased region" description="Basic and acidic residues" evidence="3">
    <location>
        <begin position="294"/>
        <end position="304"/>
    </location>
</feature>
<dbReference type="Gene3D" id="1.10.1200.10">
    <property type="entry name" value="ACP-like"/>
    <property type="match status" value="1"/>
</dbReference>
<gene>
    <name evidence="5" type="ORF">CCMP2556_LOCUS45611</name>
</gene>
<dbReference type="Gene3D" id="3.40.50.1820">
    <property type="entry name" value="alpha/beta hydrolase"/>
    <property type="match status" value="1"/>
</dbReference>
<evidence type="ECO:0000256" key="1">
    <source>
        <dbReference type="ARBA" id="ARBA00022450"/>
    </source>
</evidence>
<keyword evidence="2" id="KW-0597">Phosphoprotein</keyword>
<dbReference type="Gene3D" id="3.40.50.720">
    <property type="entry name" value="NAD(P)-binding Rossmann-like Domain"/>
    <property type="match status" value="1"/>
</dbReference>
<dbReference type="InterPro" id="IPR029058">
    <property type="entry name" value="AB_hydrolase_fold"/>
</dbReference>
<comment type="caution">
    <text evidence="5">The sequence shown here is derived from an EMBL/GenBank/DDBJ whole genome shotgun (WGS) entry which is preliminary data.</text>
</comment>